<accession>A0A8D8VFF6</accession>
<feature type="region of interest" description="Disordered" evidence="5">
    <location>
        <begin position="58"/>
        <end position="137"/>
    </location>
</feature>
<dbReference type="Gene3D" id="1.10.287.100">
    <property type="match status" value="1"/>
</dbReference>
<evidence type="ECO:0000256" key="5">
    <source>
        <dbReference type="SAM" id="MobiDB-lite"/>
    </source>
</evidence>
<dbReference type="EMBL" id="HBUF01364559">
    <property type="protein sequence ID" value="CAG6722859.1"/>
    <property type="molecule type" value="Transcribed_RNA"/>
</dbReference>
<dbReference type="GO" id="GO:0006367">
    <property type="term" value="P:transcription initiation at RNA polymerase II promoter"/>
    <property type="evidence" value="ECO:0007669"/>
    <property type="project" value="InterPro"/>
</dbReference>
<proteinExistence type="inferred from homology"/>
<dbReference type="PANTHER" id="PTHR12694">
    <property type="entry name" value="TRANSCRIPTION INITIATION FACTOR IIA SUBUNIT 1"/>
    <property type="match status" value="1"/>
</dbReference>
<keyword evidence="3" id="KW-0804">Transcription</keyword>
<dbReference type="CDD" id="cd07976">
    <property type="entry name" value="TFIIA_alpha_beta_like"/>
    <property type="match status" value="1"/>
</dbReference>
<evidence type="ECO:0000256" key="4">
    <source>
        <dbReference type="ARBA" id="ARBA00023242"/>
    </source>
</evidence>
<evidence type="ECO:0000313" key="6">
    <source>
        <dbReference type="EMBL" id="CAG6722859.1"/>
    </source>
</evidence>
<organism evidence="6">
    <name type="scientific">Cacopsylla melanoneura</name>
    <dbReference type="NCBI Taxonomy" id="428564"/>
    <lineage>
        <taxon>Eukaryota</taxon>
        <taxon>Metazoa</taxon>
        <taxon>Ecdysozoa</taxon>
        <taxon>Arthropoda</taxon>
        <taxon>Hexapoda</taxon>
        <taxon>Insecta</taxon>
        <taxon>Pterygota</taxon>
        <taxon>Neoptera</taxon>
        <taxon>Paraneoptera</taxon>
        <taxon>Hemiptera</taxon>
        <taxon>Sternorrhyncha</taxon>
        <taxon>Psylloidea</taxon>
        <taxon>Psyllidae</taxon>
        <taxon>Psyllinae</taxon>
        <taxon>Cacopsylla</taxon>
    </lineage>
</organism>
<dbReference type="PANTHER" id="PTHR12694:SF8">
    <property type="entry name" value="TRANSCRIPTION INITIATION FACTOR IIA SUBUNIT 1"/>
    <property type="match status" value="1"/>
</dbReference>
<dbReference type="AlphaFoldDB" id="A0A8D8VFF6"/>
<dbReference type="FunFam" id="1.10.287.100:FF:000001">
    <property type="entry name" value="Transcription initiation factor IIA subunit"/>
    <property type="match status" value="1"/>
</dbReference>
<dbReference type="EMBL" id="HBUF01364560">
    <property type="protein sequence ID" value="CAG6722861.1"/>
    <property type="molecule type" value="Transcribed_RNA"/>
</dbReference>
<dbReference type="InterPro" id="IPR004855">
    <property type="entry name" value="TFIIA_asu/bsu"/>
</dbReference>
<dbReference type="Pfam" id="PF03153">
    <property type="entry name" value="TFIIA"/>
    <property type="match status" value="1"/>
</dbReference>
<dbReference type="SUPFAM" id="SSF47396">
    <property type="entry name" value="Transcription factor IIA (TFIIA), alpha-helical domain"/>
    <property type="match status" value="1"/>
</dbReference>
<protein>
    <submittedName>
        <fullName evidence="6">Transcription initiation factor IIA subunit 1</fullName>
    </submittedName>
</protein>
<comment type="similarity">
    <text evidence="2">Belongs to the TFIIA subunit 1 family.</text>
</comment>
<feature type="compositionally biased region" description="Low complexity" evidence="5">
    <location>
        <begin position="74"/>
        <end position="137"/>
    </location>
</feature>
<evidence type="ECO:0000256" key="1">
    <source>
        <dbReference type="ARBA" id="ARBA00004123"/>
    </source>
</evidence>
<comment type="subcellular location">
    <subcellularLocation>
        <location evidence="1">Nucleus</location>
    </subcellularLocation>
</comment>
<dbReference type="EMBL" id="HBUF01364561">
    <property type="protein sequence ID" value="CAG6722863.1"/>
    <property type="molecule type" value="Transcribed_RNA"/>
</dbReference>
<evidence type="ECO:0000256" key="2">
    <source>
        <dbReference type="ARBA" id="ARBA00010059"/>
    </source>
</evidence>
<reference evidence="6" key="1">
    <citation type="submission" date="2021-05" db="EMBL/GenBank/DDBJ databases">
        <authorList>
            <person name="Alioto T."/>
            <person name="Alioto T."/>
            <person name="Gomez Garrido J."/>
        </authorList>
    </citation>
    <scope>NUCLEOTIDE SEQUENCE</scope>
</reference>
<evidence type="ECO:0000256" key="3">
    <source>
        <dbReference type="ARBA" id="ARBA00023163"/>
    </source>
</evidence>
<name>A0A8D8VFF6_9HEMI</name>
<keyword evidence="4" id="KW-0539">Nucleus</keyword>
<dbReference type="GO" id="GO:0005672">
    <property type="term" value="C:transcription factor TFIIA complex"/>
    <property type="evidence" value="ECO:0007669"/>
    <property type="project" value="InterPro"/>
</dbReference>
<sequence>MAGTPQGLTLKLYQAVIADVISNVKEAFQDEGVDDQVLQELKQIWETKLIASKALESVEAETETHKLPDQKTVQVYQQPRQQQHPVQQIQQQQQPPPQQVQQMHQQQQQQLQQQHQQQVAPPQQHLQQQQESQKCQN</sequence>